<dbReference type="Proteomes" id="UP000520767">
    <property type="component" value="Unassembled WGS sequence"/>
</dbReference>
<proteinExistence type="predicted"/>
<reference evidence="1 2" key="1">
    <citation type="submission" date="2020-08" db="EMBL/GenBank/DDBJ databases">
        <title>Genomic Encyclopedia of Type Strains, Phase III (KMG-III): the genomes of soil and plant-associated and newly described type strains.</title>
        <authorList>
            <person name="Whitman W."/>
        </authorList>
    </citation>
    <scope>NUCLEOTIDE SEQUENCE [LARGE SCALE GENOMIC DNA]</scope>
    <source>
        <strain evidence="1 2">CECT 8960</strain>
    </source>
</reference>
<dbReference type="Gene3D" id="3.40.50.150">
    <property type="entry name" value="Vaccinia Virus protein VP39"/>
    <property type="match status" value="1"/>
</dbReference>
<dbReference type="EMBL" id="JACHJQ010000002">
    <property type="protein sequence ID" value="MBB4905509.1"/>
    <property type="molecule type" value="Genomic_DNA"/>
</dbReference>
<dbReference type="AlphaFoldDB" id="A0A7W7Q2E2"/>
<organism evidence="1 2">
    <name type="scientific">Actinophytocola algeriensis</name>
    <dbReference type="NCBI Taxonomy" id="1768010"/>
    <lineage>
        <taxon>Bacteria</taxon>
        <taxon>Bacillati</taxon>
        <taxon>Actinomycetota</taxon>
        <taxon>Actinomycetes</taxon>
        <taxon>Pseudonocardiales</taxon>
        <taxon>Pseudonocardiaceae</taxon>
    </lineage>
</organism>
<name>A0A7W7Q2E2_9PSEU</name>
<accession>A0A7W7Q2E2</accession>
<protein>
    <recommendedName>
        <fullName evidence="3">Methyltransferase family protein</fullName>
    </recommendedName>
</protein>
<sequence>MSDFSREWLALREPADADARADDLLIPLRAHLGARDLVIRDLGSGTGSMARWLSPRLLTPHRWVLTDRDPDLLAHAAVPGAVTELRDLTSLTPEDLAGTSLVTGSALLDLLTEVEVTRLAEICVKARCPVLFVLSVSGKVDLDPPDPLDERVTSAFNAHQRRTVAGRALLGPDAVTVMARVFEDLGATVHRCSSPWHLGPNRPELTTAWLQGWLGAACEQDEGLVEVAGAYLRRRLARPLHATVHHEDLLAIPG</sequence>
<evidence type="ECO:0000313" key="1">
    <source>
        <dbReference type="EMBL" id="MBB4905509.1"/>
    </source>
</evidence>
<keyword evidence="2" id="KW-1185">Reference proteome</keyword>
<dbReference type="InterPro" id="IPR029063">
    <property type="entry name" value="SAM-dependent_MTases_sf"/>
</dbReference>
<evidence type="ECO:0000313" key="2">
    <source>
        <dbReference type="Proteomes" id="UP000520767"/>
    </source>
</evidence>
<gene>
    <name evidence="1" type="ORF">FHR82_001726</name>
</gene>
<evidence type="ECO:0008006" key="3">
    <source>
        <dbReference type="Google" id="ProtNLM"/>
    </source>
</evidence>
<comment type="caution">
    <text evidence="1">The sequence shown here is derived from an EMBL/GenBank/DDBJ whole genome shotgun (WGS) entry which is preliminary data.</text>
</comment>
<dbReference type="RefSeq" id="WP_184809729.1">
    <property type="nucleotide sequence ID" value="NZ_JACHJQ010000002.1"/>
</dbReference>
<dbReference type="SUPFAM" id="SSF53335">
    <property type="entry name" value="S-adenosyl-L-methionine-dependent methyltransferases"/>
    <property type="match status" value="1"/>
</dbReference>